<feature type="transmembrane region" description="Helical" evidence="1">
    <location>
        <begin position="101"/>
        <end position="122"/>
    </location>
</feature>
<keyword evidence="1" id="KW-0472">Membrane</keyword>
<feature type="transmembrane region" description="Helical" evidence="1">
    <location>
        <begin position="12"/>
        <end position="35"/>
    </location>
</feature>
<dbReference type="AlphaFoldDB" id="A0A514CJC6"/>
<dbReference type="OrthoDB" id="5966279at2"/>
<feature type="transmembrane region" description="Helical" evidence="1">
    <location>
        <begin position="76"/>
        <end position="95"/>
    </location>
</feature>
<reference evidence="2 3" key="1">
    <citation type="submission" date="2019-06" db="EMBL/GenBank/DDBJ databases">
        <title>Echinicola alkalisoli sp. nov. isolated from saline soil.</title>
        <authorList>
            <person name="Sun J.-Q."/>
            <person name="Xu L."/>
        </authorList>
    </citation>
    <scope>NUCLEOTIDE SEQUENCE [LARGE SCALE GENOMIC DNA]</scope>
    <source>
        <strain evidence="2 3">LN3S3</strain>
    </source>
</reference>
<keyword evidence="3" id="KW-1185">Reference proteome</keyword>
<feature type="transmembrane region" description="Helical" evidence="1">
    <location>
        <begin position="47"/>
        <end position="64"/>
    </location>
</feature>
<evidence type="ECO:0000313" key="2">
    <source>
        <dbReference type="EMBL" id="QDH79880.1"/>
    </source>
</evidence>
<name>A0A514CJC6_9BACT</name>
<evidence type="ECO:0000256" key="1">
    <source>
        <dbReference type="SAM" id="Phobius"/>
    </source>
</evidence>
<keyword evidence="1" id="KW-1133">Transmembrane helix</keyword>
<keyword evidence="1" id="KW-0812">Transmembrane</keyword>
<dbReference type="EMBL" id="CP041253">
    <property type="protein sequence ID" value="QDH79880.1"/>
    <property type="molecule type" value="Genomic_DNA"/>
</dbReference>
<dbReference type="GO" id="GO:0015097">
    <property type="term" value="F:mercury ion transmembrane transporter activity"/>
    <property type="evidence" value="ECO:0007669"/>
    <property type="project" value="InterPro"/>
</dbReference>
<dbReference type="InterPro" id="IPR004891">
    <property type="entry name" value="Mercury-R_MerC"/>
</dbReference>
<proteinExistence type="predicted"/>
<accession>A0A514CJC6</accession>
<gene>
    <name evidence="2" type="ORF">FKX85_12900</name>
</gene>
<dbReference type="Proteomes" id="UP000316614">
    <property type="component" value="Chromosome"/>
</dbReference>
<dbReference type="KEGG" id="echi:FKX85_12900"/>
<dbReference type="Pfam" id="PF03203">
    <property type="entry name" value="MerC"/>
    <property type="match status" value="1"/>
</dbReference>
<dbReference type="GO" id="GO:0016020">
    <property type="term" value="C:membrane"/>
    <property type="evidence" value="ECO:0007669"/>
    <property type="project" value="InterPro"/>
</dbReference>
<evidence type="ECO:0000313" key="3">
    <source>
        <dbReference type="Proteomes" id="UP000316614"/>
    </source>
</evidence>
<protein>
    <submittedName>
        <fullName evidence="2">MerC domain-containing protein</fullName>
    </submittedName>
</protein>
<dbReference type="RefSeq" id="WP_141615117.1">
    <property type="nucleotide sequence ID" value="NZ_CP041253.1"/>
</dbReference>
<organism evidence="2 3">
    <name type="scientific">Echinicola soli</name>
    <dbReference type="NCBI Taxonomy" id="2591634"/>
    <lineage>
        <taxon>Bacteria</taxon>
        <taxon>Pseudomonadati</taxon>
        <taxon>Bacteroidota</taxon>
        <taxon>Cytophagia</taxon>
        <taxon>Cytophagales</taxon>
        <taxon>Cyclobacteriaceae</taxon>
        <taxon>Echinicola</taxon>
    </lineage>
</organism>
<sequence length="127" mass="14141">MKSLFKDSPMDFFGISASLLCGIHCAAMPFILVLTPLAGLKFLSEPWIEYSVLIISAIIATISLGHGFRKHHRRPLPLCIATSGFMIIGIGHLLHDHQAHRISHITISIGAFLIAFSHFINWKYIYG</sequence>